<dbReference type="InterPro" id="IPR020476">
    <property type="entry name" value="Nudix_hydrolase"/>
</dbReference>
<evidence type="ECO:0000256" key="10">
    <source>
        <dbReference type="ARBA" id="ARBA00035861"/>
    </source>
</evidence>
<dbReference type="CDD" id="cd03425">
    <property type="entry name" value="NUDIX_MutT_NudA_like"/>
    <property type="match status" value="1"/>
</dbReference>
<evidence type="ECO:0000256" key="6">
    <source>
        <dbReference type="ARBA" id="ARBA00022763"/>
    </source>
</evidence>
<evidence type="ECO:0000313" key="15">
    <source>
        <dbReference type="Proteomes" id="UP001565927"/>
    </source>
</evidence>
<evidence type="ECO:0000256" key="9">
    <source>
        <dbReference type="ARBA" id="ARBA00023204"/>
    </source>
</evidence>
<dbReference type="InterPro" id="IPR015797">
    <property type="entry name" value="NUDIX_hydrolase-like_dom_sf"/>
</dbReference>
<comment type="cofactor">
    <cofactor evidence="1">
        <name>Mg(2+)</name>
        <dbReference type="ChEBI" id="CHEBI:18420"/>
    </cofactor>
</comment>
<keyword evidence="15" id="KW-1185">Reference proteome</keyword>
<keyword evidence="8" id="KW-0460">Magnesium</keyword>
<evidence type="ECO:0000256" key="12">
    <source>
        <dbReference type="RuleBase" id="RU003476"/>
    </source>
</evidence>
<feature type="domain" description="Nudix hydrolase" evidence="13">
    <location>
        <begin position="1"/>
        <end position="138"/>
    </location>
</feature>
<dbReference type="InterPro" id="IPR047127">
    <property type="entry name" value="MutT-like"/>
</dbReference>
<gene>
    <name evidence="14" type="ORF">AB2L27_07725</name>
</gene>
<keyword evidence="5" id="KW-0479">Metal-binding</keyword>
<sequence>MRLVVAGALVDDLAAPRHLLAARRSAPPALAGRWELAGGKVEEGEGPVQALHRELAEELGVRVRLGAEVEHPDGAWPLTPALRMRVWWAVVVAGTPAPLQDHDELRWLERGTWAGLDWLPGDVPLVARLEHLAAGTTSAPRPE</sequence>
<dbReference type="PANTHER" id="PTHR47707">
    <property type="entry name" value="8-OXO-DGTP DIPHOSPHATASE"/>
    <property type="match status" value="1"/>
</dbReference>
<keyword evidence="9" id="KW-0234">DNA repair</keyword>
<dbReference type="GO" id="GO:0016787">
    <property type="term" value="F:hydrolase activity"/>
    <property type="evidence" value="ECO:0007669"/>
    <property type="project" value="UniProtKB-KW"/>
</dbReference>
<comment type="catalytic activity">
    <reaction evidence="10">
        <text>8-oxo-dGTP + H2O = 8-oxo-dGMP + diphosphate + H(+)</text>
        <dbReference type="Rhea" id="RHEA:31575"/>
        <dbReference type="ChEBI" id="CHEBI:15377"/>
        <dbReference type="ChEBI" id="CHEBI:15378"/>
        <dbReference type="ChEBI" id="CHEBI:33019"/>
        <dbReference type="ChEBI" id="CHEBI:63224"/>
        <dbReference type="ChEBI" id="CHEBI:77896"/>
        <dbReference type="EC" id="3.6.1.55"/>
    </reaction>
</comment>
<evidence type="ECO:0000259" key="13">
    <source>
        <dbReference type="PROSITE" id="PS51462"/>
    </source>
</evidence>
<dbReference type="PROSITE" id="PS00893">
    <property type="entry name" value="NUDIX_BOX"/>
    <property type="match status" value="1"/>
</dbReference>
<protein>
    <recommendedName>
        <fullName evidence="11">8-oxo-dGTP diphosphatase</fullName>
        <ecNumber evidence="11">3.6.1.55</ecNumber>
    </recommendedName>
</protein>
<evidence type="ECO:0000256" key="4">
    <source>
        <dbReference type="ARBA" id="ARBA00022705"/>
    </source>
</evidence>
<reference evidence="14 15" key="1">
    <citation type="submission" date="2024-07" db="EMBL/GenBank/DDBJ databases">
        <authorList>
            <person name="Thanompreechachai J."/>
            <person name="Duangmal K."/>
        </authorList>
    </citation>
    <scope>NUCLEOTIDE SEQUENCE [LARGE SCALE GENOMIC DNA]</scope>
    <source>
        <strain evidence="14 15">LSe6-4</strain>
    </source>
</reference>
<dbReference type="InterPro" id="IPR000086">
    <property type="entry name" value="NUDIX_hydrolase_dom"/>
</dbReference>
<keyword evidence="4" id="KW-0235">DNA replication</keyword>
<name>A0ABV4GZB3_9ACTN</name>
<dbReference type="EC" id="3.6.1.55" evidence="11"/>
<dbReference type="InterPro" id="IPR020084">
    <property type="entry name" value="NUDIX_hydrolase_CS"/>
</dbReference>
<dbReference type="Pfam" id="PF00293">
    <property type="entry name" value="NUDIX"/>
    <property type="match status" value="1"/>
</dbReference>
<dbReference type="PROSITE" id="PS51462">
    <property type="entry name" value="NUDIX"/>
    <property type="match status" value="1"/>
</dbReference>
<comment type="caution">
    <text evidence="14">The sequence shown here is derived from an EMBL/GenBank/DDBJ whole genome shotgun (WGS) entry which is preliminary data.</text>
</comment>
<dbReference type="PRINTS" id="PR00502">
    <property type="entry name" value="NUDIXFAMILY"/>
</dbReference>
<keyword evidence="3" id="KW-0515">Mutator protein</keyword>
<organism evidence="14 15">
    <name type="scientific">Kineococcus halophytocola</name>
    <dbReference type="NCBI Taxonomy" id="3234027"/>
    <lineage>
        <taxon>Bacteria</taxon>
        <taxon>Bacillati</taxon>
        <taxon>Actinomycetota</taxon>
        <taxon>Actinomycetes</taxon>
        <taxon>Kineosporiales</taxon>
        <taxon>Kineosporiaceae</taxon>
        <taxon>Kineococcus</taxon>
    </lineage>
</organism>
<dbReference type="PANTHER" id="PTHR47707:SF1">
    <property type="entry name" value="NUDIX HYDROLASE FAMILY PROTEIN"/>
    <property type="match status" value="1"/>
</dbReference>
<evidence type="ECO:0000313" key="14">
    <source>
        <dbReference type="EMBL" id="MEZ0164652.1"/>
    </source>
</evidence>
<dbReference type="Gene3D" id="3.90.79.10">
    <property type="entry name" value="Nucleoside Triphosphate Pyrophosphohydrolase"/>
    <property type="match status" value="1"/>
</dbReference>
<evidence type="ECO:0000256" key="3">
    <source>
        <dbReference type="ARBA" id="ARBA00022457"/>
    </source>
</evidence>
<dbReference type="Proteomes" id="UP001565927">
    <property type="component" value="Unassembled WGS sequence"/>
</dbReference>
<keyword evidence="6" id="KW-0227">DNA damage</keyword>
<keyword evidence="7 12" id="KW-0378">Hydrolase</keyword>
<proteinExistence type="inferred from homology"/>
<accession>A0ABV4GZB3</accession>
<evidence type="ECO:0000256" key="7">
    <source>
        <dbReference type="ARBA" id="ARBA00022801"/>
    </source>
</evidence>
<evidence type="ECO:0000256" key="2">
    <source>
        <dbReference type="ARBA" id="ARBA00005582"/>
    </source>
</evidence>
<evidence type="ECO:0000256" key="11">
    <source>
        <dbReference type="ARBA" id="ARBA00038905"/>
    </source>
</evidence>
<dbReference type="RefSeq" id="WP_370440892.1">
    <property type="nucleotide sequence ID" value="NZ_JBGFTU010000007.1"/>
</dbReference>
<comment type="similarity">
    <text evidence="2 12">Belongs to the Nudix hydrolase family.</text>
</comment>
<evidence type="ECO:0000256" key="8">
    <source>
        <dbReference type="ARBA" id="ARBA00022842"/>
    </source>
</evidence>
<evidence type="ECO:0000256" key="5">
    <source>
        <dbReference type="ARBA" id="ARBA00022723"/>
    </source>
</evidence>
<dbReference type="SUPFAM" id="SSF55811">
    <property type="entry name" value="Nudix"/>
    <property type="match status" value="1"/>
</dbReference>
<dbReference type="EMBL" id="JBGFTU010000007">
    <property type="protein sequence ID" value="MEZ0164652.1"/>
    <property type="molecule type" value="Genomic_DNA"/>
</dbReference>
<evidence type="ECO:0000256" key="1">
    <source>
        <dbReference type="ARBA" id="ARBA00001946"/>
    </source>
</evidence>